<evidence type="ECO:0000256" key="1">
    <source>
        <dbReference type="SAM" id="Phobius"/>
    </source>
</evidence>
<name>A0A1F6NME3_9BACT</name>
<feature type="domain" description="DUF4342" evidence="2">
    <location>
        <begin position="3"/>
        <end position="76"/>
    </location>
</feature>
<keyword evidence="1" id="KW-1133">Transmembrane helix</keyword>
<dbReference type="Proteomes" id="UP000178349">
    <property type="component" value="Unassembled WGS sequence"/>
</dbReference>
<dbReference type="AlphaFoldDB" id="A0A1F6NME3"/>
<evidence type="ECO:0000259" key="2">
    <source>
        <dbReference type="Pfam" id="PF14242"/>
    </source>
</evidence>
<feature type="transmembrane region" description="Helical" evidence="1">
    <location>
        <begin position="42"/>
        <end position="67"/>
    </location>
</feature>
<keyword evidence="1" id="KW-0472">Membrane</keyword>
<comment type="caution">
    <text evidence="3">The sequence shown here is derived from an EMBL/GenBank/DDBJ whole genome shotgun (WGS) entry which is preliminary data.</text>
</comment>
<gene>
    <name evidence="3" type="ORF">A2493_03785</name>
</gene>
<evidence type="ECO:0000313" key="3">
    <source>
        <dbReference type="EMBL" id="OGH85039.1"/>
    </source>
</evidence>
<dbReference type="InterPro" id="IPR025642">
    <property type="entry name" value="DUF4342"/>
</dbReference>
<protein>
    <recommendedName>
        <fullName evidence="2">DUF4342 domain-containing protein</fullName>
    </recommendedName>
</protein>
<proteinExistence type="predicted"/>
<dbReference type="Pfam" id="PF14242">
    <property type="entry name" value="DUF4342"/>
    <property type="match status" value="1"/>
</dbReference>
<keyword evidence="1" id="KW-0812">Transmembrane</keyword>
<evidence type="ECO:0000313" key="4">
    <source>
        <dbReference type="Proteomes" id="UP000178349"/>
    </source>
</evidence>
<reference evidence="3 4" key="1">
    <citation type="journal article" date="2016" name="Nat. Commun.">
        <title>Thousands of microbial genomes shed light on interconnected biogeochemical processes in an aquifer system.</title>
        <authorList>
            <person name="Anantharaman K."/>
            <person name="Brown C.T."/>
            <person name="Hug L.A."/>
            <person name="Sharon I."/>
            <person name="Castelle C.J."/>
            <person name="Probst A.J."/>
            <person name="Thomas B.C."/>
            <person name="Singh A."/>
            <person name="Wilkins M.J."/>
            <person name="Karaoz U."/>
            <person name="Brodie E.L."/>
            <person name="Williams K.H."/>
            <person name="Hubbard S.S."/>
            <person name="Banfield J.F."/>
        </authorList>
    </citation>
    <scope>NUCLEOTIDE SEQUENCE [LARGE SCALE GENOMIC DNA]</scope>
</reference>
<sequence length="84" mass="9047">MPKETYKVSGDKLLTKIKQIIKEGNARKIIIKNEEGKKLIEFPITIGAVGVLAAPLIAAVGAMAALLTNCQIEVEKSANNKKTK</sequence>
<dbReference type="EMBL" id="MFQW01000049">
    <property type="protein sequence ID" value="OGH85039.1"/>
    <property type="molecule type" value="Genomic_DNA"/>
</dbReference>
<organism evidence="3 4">
    <name type="scientific">Candidatus Magasanikbacteria bacterium RIFOXYC12_FULL_33_11</name>
    <dbReference type="NCBI Taxonomy" id="1798701"/>
    <lineage>
        <taxon>Bacteria</taxon>
        <taxon>Candidatus Magasanikiibacteriota</taxon>
    </lineage>
</organism>
<accession>A0A1F6NME3</accession>